<reference evidence="1 2" key="1">
    <citation type="submission" date="2024-06" db="EMBL/GenBank/DDBJ databases">
        <title>Sorghum-associated microbial communities from plants grown in Nebraska, USA.</title>
        <authorList>
            <person name="Schachtman D."/>
        </authorList>
    </citation>
    <scope>NUCLEOTIDE SEQUENCE [LARGE SCALE GENOMIC DNA]</scope>
    <source>
        <strain evidence="1 2">1073</strain>
    </source>
</reference>
<evidence type="ECO:0000313" key="2">
    <source>
        <dbReference type="Proteomes" id="UP001549184"/>
    </source>
</evidence>
<sequence>MFSIHANLVAMTAASASATEHARALNNNNANNNTRNHGWAGV</sequence>
<dbReference type="Proteomes" id="UP001549184">
    <property type="component" value="Unassembled WGS sequence"/>
</dbReference>
<gene>
    <name evidence="1" type="ORF">ABIC75_000031</name>
</gene>
<accession>A0ABV2JR20</accession>
<organism evidence="1 2">
    <name type="scientific">Dyella japonica</name>
    <dbReference type="NCBI Taxonomy" id="231455"/>
    <lineage>
        <taxon>Bacteria</taxon>
        <taxon>Pseudomonadati</taxon>
        <taxon>Pseudomonadota</taxon>
        <taxon>Gammaproteobacteria</taxon>
        <taxon>Lysobacterales</taxon>
        <taxon>Rhodanobacteraceae</taxon>
        <taxon>Dyella</taxon>
    </lineage>
</organism>
<protein>
    <submittedName>
        <fullName evidence="1">Uncharacterized protein</fullName>
    </submittedName>
</protein>
<comment type="caution">
    <text evidence="1">The sequence shown here is derived from an EMBL/GenBank/DDBJ whole genome shotgun (WGS) entry which is preliminary data.</text>
</comment>
<evidence type="ECO:0000313" key="1">
    <source>
        <dbReference type="EMBL" id="MET3650329.1"/>
    </source>
</evidence>
<keyword evidence="2" id="KW-1185">Reference proteome</keyword>
<dbReference type="RefSeq" id="WP_354011840.1">
    <property type="nucleotide sequence ID" value="NZ_JBEPMU010000001.1"/>
</dbReference>
<name>A0ABV2JR20_9GAMM</name>
<proteinExistence type="predicted"/>
<dbReference type="EMBL" id="JBEPMU010000001">
    <property type="protein sequence ID" value="MET3650329.1"/>
    <property type="molecule type" value="Genomic_DNA"/>
</dbReference>